<dbReference type="Proteomes" id="UP000182466">
    <property type="component" value="Unassembled WGS sequence"/>
</dbReference>
<name>A0A1I6YU09_9RHOB</name>
<dbReference type="AlphaFoldDB" id="A0A1I6YU09"/>
<dbReference type="InterPro" id="IPR045514">
    <property type="entry name" value="DUF6478"/>
</dbReference>
<reference evidence="1 2" key="1">
    <citation type="submission" date="2016-10" db="EMBL/GenBank/DDBJ databases">
        <authorList>
            <person name="de Groot N.N."/>
        </authorList>
    </citation>
    <scope>NUCLEOTIDE SEQUENCE [LARGE SCALE GENOMIC DNA]</scope>
    <source>
        <strain evidence="1 2">CGMCC 1.10959</strain>
    </source>
</reference>
<accession>A0A1I6YU09</accession>
<protein>
    <submittedName>
        <fullName evidence="1">Uncharacterized protein</fullName>
    </submittedName>
</protein>
<dbReference type="OrthoDB" id="7827015at2"/>
<dbReference type="EMBL" id="FPAW01000003">
    <property type="protein sequence ID" value="SFT53959.1"/>
    <property type="molecule type" value="Genomic_DNA"/>
</dbReference>
<evidence type="ECO:0000313" key="1">
    <source>
        <dbReference type="EMBL" id="SFT53959.1"/>
    </source>
</evidence>
<keyword evidence="2" id="KW-1185">Reference proteome</keyword>
<dbReference type="Pfam" id="PF20086">
    <property type="entry name" value="DUF6478"/>
    <property type="match status" value="1"/>
</dbReference>
<proteinExistence type="predicted"/>
<dbReference type="eggNOG" id="ENOG502Z8P0">
    <property type="taxonomic scope" value="Bacteria"/>
</dbReference>
<sequence length="253" mass="28576">MGKLANRLIHAATLRHWRQVAQSADRSDLSSLQQQRSQARALRAHLDRLIHVADGRLALPKNGTAYFERPHGTDWSWRPDLWRGPLHTPGIAPARNKSGLGDQVTVFHDCPRSELALHQMRNQEANALAPFGLRVDVLGFSGSFLSVVIDLPSAAAQGLTRSHLIRLDMIAETEKPTALVARLNIRHGPNTERISRQVPLDTPDLRAEFDLAYCNLNENRVHKLWLDLFIQDPEMNQVTLRDLTFARHRRAAL</sequence>
<gene>
    <name evidence="1" type="ORF">SAMN05216236_10326</name>
</gene>
<evidence type="ECO:0000313" key="2">
    <source>
        <dbReference type="Proteomes" id="UP000182466"/>
    </source>
</evidence>
<dbReference type="RefSeq" id="WP_027262378.1">
    <property type="nucleotide sequence ID" value="NZ_FPAW01000003.1"/>
</dbReference>
<dbReference type="STRING" id="999627.SAMN05216236_10326"/>
<organism evidence="1 2">
    <name type="scientific">Sedimentitalea nanhaiensis</name>
    <dbReference type="NCBI Taxonomy" id="999627"/>
    <lineage>
        <taxon>Bacteria</taxon>
        <taxon>Pseudomonadati</taxon>
        <taxon>Pseudomonadota</taxon>
        <taxon>Alphaproteobacteria</taxon>
        <taxon>Rhodobacterales</taxon>
        <taxon>Paracoccaceae</taxon>
        <taxon>Sedimentitalea</taxon>
    </lineage>
</organism>